<dbReference type="GO" id="GO:0004097">
    <property type="term" value="F:catechol oxidase activity"/>
    <property type="evidence" value="ECO:0007669"/>
    <property type="project" value="InterPro"/>
</dbReference>
<evidence type="ECO:0000256" key="1">
    <source>
        <dbReference type="ARBA" id="ARBA00001973"/>
    </source>
</evidence>
<dbReference type="SUPFAM" id="SSF48056">
    <property type="entry name" value="Di-copper centre-containing domain"/>
    <property type="match status" value="1"/>
</dbReference>
<keyword evidence="3" id="KW-0479">Metal-binding</keyword>
<dbReference type="AlphaFoldDB" id="A0AAW2KEQ4"/>
<dbReference type="PANTHER" id="PTHR11474">
    <property type="entry name" value="TYROSINASE FAMILY MEMBER"/>
    <property type="match status" value="1"/>
</dbReference>
<dbReference type="PROSITE" id="PS00498">
    <property type="entry name" value="TYROSINASE_2"/>
    <property type="match status" value="1"/>
</dbReference>
<dbReference type="Pfam" id="PF12143">
    <property type="entry name" value="PPO1_KFDV"/>
    <property type="match status" value="1"/>
</dbReference>
<dbReference type="InterPro" id="IPR008922">
    <property type="entry name" value="Di-copper_centre_dom_sf"/>
</dbReference>
<evidence type="ECO:0000256" key="5">
    <source>
        <dbReference type="ARBA" id="ARBA00023002"/>
    </source>
</evidence>
<protein>
    <submittedName>
        <fullName evidence="9">Polyphenol oxidase, chloroplastic</fullName>
    </submittedName>
</protein>
<evidence type="ECO:0000259" key="8">
    <source>
        <dbReference type="PROSITE" id="PS00498"/>
    </source>
</evidence>
<gene>
    <name evidence="9" type="ORF">Sangu_2495200</name>
</gene>
<reference evidence="9" key="2">
    <citation type="journal article" date="2024" name="Plant">
        <title>Genomic evolution and insights into agronomic trait innovations of Sesamum species.</title>
        <authorList>
            <person name="Miao H."/>
            <person name="Wang L."/>
            <person name="Qu L."/>
            <person name="Liu H."/>
            <person name="Sun Y."/>
            <person name="Le M."/>
            <person name="Wang Q."/>
            <person name="Wei S."/>
            <person name="Zheng Y."/>
            <person name="Lin W."/>
            <person name="Duan Y."/>
            <person name="Cao H."/>
            <person name="Xiong S."/>
            <person name="Wang X."/>
            <person name="Wei L."/>
            <person name="Li C."/>
            <person name="Ma Q."/>
            <person name="Ju M."/>
            <person name="Zhao R."/>
            <person name="Li G."/>
            <person name="Mu C."/>
            <person name="Tian Q."/>
            <person name="Mei H."/>
            <person name="Zhang T."/>
            <person name="Gao T."/>
            <person name="Zhang H."/>
        </authorList>
    </citation>
    <scope>NUCLEOTIDE SEQUENCE</scope>
    <source>
        <strain evidence="9">G01</strain>
    </source>
</reference>
<comment type="caution">
    <text evidence="9">The sequence shown here is derived from an EMBL/GenBank/DDBJ whole genome shotgun (WGS) entry which is preliminary data.</text>
</comment>
<accession>A0AAW2KEQ4</accession>
<dbReference type="Pfam" id="PF00264">
    <property type="entry name" value="Tyrosinase"/>
    <property type="match status" value="1"/>
</dbReference>
<proteinExistence type="inferred from homology"/>
<dbReference type="EMBL" id="JACGWK010000162">
    <property type="protein sequence ID" value="KAL0304953.1"/>
    <property type="molecule type" value="Genomic_DNA"/>
</dbReference>
<dbReference type="InterPro" id="IPR050316">
    <property type="entry name" value="Tyrosinase/Hemocyanin"/>
</dbReference>
<keyword evidence="7" id="KW-1015">Disulfide bond</keyword>
<comment type="cofactor">
    <cofactor evidence="1">
        <name>Cu(2+)</name>
        <dbReference type="ChEBI" id="CHEBI:29036"/>
    </cofactor>
</comment>
<sequence length="361" mass="40762">MEIPAMFNDSSSSLYDSLRNQDHLPPAVVDLNGDFLVTGIPPEKTQIDYNLNLMYKQMITNATTPRLFFGQPYRAGDDNPTRSGSGSGSIEIAPHNTVHAWAGDSRQPFLEDMGTFYAAARDPIFYAHHANIDRLWIIWVDKLGGKVFSDPDWLDSSFMFYNEEAKPVIVKVKDCLDPTTLGYVYEDIDIPWLDAKPTPRRKGVRVVTSELCQATQVFPTALDRVLNIVVRRPKKLRSKEEKEEAEEVLLVDEIEYVCSKPVKFDVYLNESDVKLCTPANTEFLGSFVDVPHHRHRTSTEKMSMRFAISSVLEELHGTDESEFLLVTLVPRCGNVTIGGVNIEFDSSKSSAQRVMKNFNSN</sequence>
<name>A0AAW2KEQ4_9LAMI</name>
<dbReference type="InterPro" id="IPR002227">
    <property type="entry name" value="Tyrosinase_Cu-bd"/>
</dbReference>
<evidence type="ECO:0000256" key="7">
    <source>
        <dbReference type="ARBA" id="ARBA00023157"/>
    </source>
</evidence>
<comment type="similarity">
    <text evidence="2">Belongs to the tyrosinase family.</text>
</comment>
<reference evidence="9" key="1">
    <citation type="submission" date="2020-06" db="EMBL/GenBank/DDBJ databases">
        <authorList>
            <person name="Li T."/>
            <person name="Hu X."/>
            <person name="Zhang T."/>
            <person name="Song X."/>
            <person name="Zhang H."/>
            <person name="Dai N."/>
            <person name="Sheng W."/>
            <person name="Hou X."/>
            <person name="Wei L."/>
        </authorList>
    </citation>
    <scope>NUCLEOTIDE SEQUENCE</scope>
    <source>
        <strain evidence="9">G01</strain>
        <tissue evidence="9">Leaf</tissue>
    </source>
</reference>
<evidence type="ECO:0000256" key="3">
    <source>
        <dbReference type="ARBA" id="ARBA00022723"/>
    </source>
</evidence>
<organism evidence="9">
    <name type="scientific">Sesamum angustifolium</name>
    <dbReference type="NCBI Taxonomy" id="2727405"/>
    <lineage>
        <taxon>Eukaryota</taxon>
        <taxon>Viridiplantae</taxon>
        <taxon>Streptophyta</taxon>
        <taxon>Embryophyta</taxon>
        <taxon>Tracheophyta</taxon>
        <taxon>Spermatophyta</taxon>
        <taxon>Magnoliopsida</taxon>
        <taxon>eudicotyledons</taxon>
        <taxon>Gunneridae</taxon>
        <taxon>Pentapetalae</taxon>
        <taxon>asterids</taxon>
        <taxon>lamiids</taxon>
        <taxon>Lamiales</taxon>
        <taxon>Pedaliaceae</taxon>
        <taxon>Sesamum</taxon>
    </lineage>
</organism>
<dbReference type="PANTHER" id="PTHR11474:SF76">
    <property type="entry name" value="SHKT DOMAIN-CONTAINING PROTEIN"/>
    <property type="match status" value="1"/>
</dbReference>
<dbReference type="Gene3D" id="1.10.1280.10">
    <property type="entry name" value="Di-copper center containing domain from catechol oxidase"/>
    <property type="match status" value="1"/>
</dbReference>
<evidence type="ECO:0000313" key="9">
    <source>
        <dbReference type="EMBL" id="KAL0304953.1"/>
    </source>
</evidence>
<dbReference type="GO" id="GO:0046872">
    <property type="term" value="F:metal ion binding"/>
    <property type="evidence" value="ECO:0007669"/>
    <property type="project" value="UniProtKB-KW"/>
</dbReference>
<dbReference type="PRINTS" id="PR00092">
    <property type="entry name" value="TYROSINASE"/>
</dbReference>
<dbReference type="InterPro" id="IPR022740">
    <property type="entry name" value="Polyphenol_oxidase_C"/>
</dbReference>
<keyword evidence="6" id="KW-0186">Copper</keyword>
<feature type="domain" description="Tyrosinase copper-binding" evidence="8">
    <location>
        <begin position="122"/>
        <end position="133"/>
    </location>
</feature>
<evidence type="ECO:0000256" key="6">
    <source>
        <dbReference type="ARBA" id="ARBA00023008"/>
    </source>
</evidence>
<evidence type="ECO:0000256" key="4">
    <source>
        <dbReference type="ARBA" id="ARBA00022784"/>
    </source>
</evidence>
<dbReference type="InterPro" id="IPR022739">
    <property type="entry name" value="Polyphenol_oxidase_cen"/>
</dbReference>
<keyword evidence="4" id="KW-0883">Thioether bond</keyword>
<evidence type="ECO:0000256" key="2">
    <source>
        <dbReference type="ARBA" id="ARBA00009928"/>
    </source>
</evidence>
<keyword evidence="5" id="KW-0560">Oxidoreductase</keyword>
<dbReference type="Pfam" id="PF12142">
    <property type="entry name" value="PPO1_DWL"/>
    <property type="match status" value="1"/>
</dbReference>